<organism evidence="5 6">
    <name type="scientific">Laccaria amethystina LaAM-08-1</name>
    <dbReference type="NCBI Taxonomy" id="1095629"/>
    <lineage>
        <taxon>Eukaryota</taxon>
        <taxon>Fungi</taxon>
        <taxon>Dikarya</taxon>
        <taxon>Basidiomycota</taxon>
        <taxon>Agaricomycotina</taxon>
        <taxon>Agaricomycetes</taxon>
        <taxon>Agaricomycetidae</taxon>
        <taxon>Agaricales</taxon>
        <taxon>Agaricineae</taxon>
        <taxon>Hydnangiaceae</taxon>
        <taxon>Laccaria</taxon>
    </lineage>
</organism>
<evidence type="ECO:0000259" key="4">
    <source>
        <dbReference type="PROSITE" id="PS50048"/>
    </source>
</evidence>
<evidence type="ECO:0000256" key="3">
    <source>
        <dbReference type="SAM" id="MobiDB-lite"/>
    </source>
</evidence>
<keyword evidence="2" id="KW-0539">Nucleus</keyword>
<dbReference type="OrthoDB" id="5419315at2759"/>
<evidence type="ECO:0000313" key="5">
    <source>
        <dbReference type="EMBL" id="KIK10022.1"/>
    </source>
</evidence>
<accession>A0A0C9YIB7</accession>
<comment type="subcellular location">
    <subcellularLocation>
        <location evidence="1">Nucleus</location>
    </subcellularLocation>
</comment>
<dbReference type="PANTHER" id="PTHR37534:SF20">
    <property type="entry name" value="PRO1A C6 ZINK-FINGER PROTEIN"/>
    <property type="match status" value="1"/>
</dbReference>
<dbReference type="SUPFAM" id="SSF57701">
    <property type="entry name" value="Zn2/Cys6 DNA-binding domain"/>
    <property type="match status" value="1"/>
</dbReference>
<proteinExistence type="predicted"/>
<dbReference type="InterPro" id="IPR001138">
    <property type="entry name" value="Zn2Cys6_DnaBD"/>
</dbReference>
<protein>
    <recommendedName>
        <fullName evidence="4">Zn(2)-C6 fungal-type domain-containing protein</fullName>
    </recommendedName>
</protein>
<dbReference type="AlphaFoldDB" id="A0A0C9YIB7"/>
<dbReference type="CDD" id="cd00067">
    <property type="entry name" value="GAL4"/>
    <property type="match status" value="1"/>
</dbReference>
<dbReference type="GO" id="GO:0005634">
    <property type="term" value="C:nucleus"/>
    <property type="evidence" value="ECO:0007669"/>
    <property type="project" value="UniProtKB-SubCell"/>
</dbReference>
<evidence type="ECO:0000256" key="2">
    <source>
        <dbReference type="ARBA" id="ARBA00023242"/>
    </source>
</evidence>
<dbReference type="HOGENOM" id="CLU_013536_0_0_1"/>
<evidence type="ECO:0000313" key="6">
    <source>
        <dbReference type="Proteomes" id="UP000054477"/>
    </source>
</evidence>
<reference evidence="5 6" key="1">
    <citation type="submission" date="2014-04" db="EMBL/GenBank/DDBJ databases">
        <authorList>
            <consortium name="DOE Joint Genome Institute"/>
            <person name="Kuo A."/>
            <person name="Kohler A."/>
            <person name="Nagy L.G."/>
            <person name="Floudas D."/>
            <person name="Copeland A."/>
            <person name="Barry K.W."/>
            <person name="Cichocki N."/>
            <person name="Veneault-Fourrey C."/>
            <person name="LaButti K."/>
            <person name="Lindquist E.A."/>
            <person name="Lipzen A."/>
            <person name="Lundell T."/>
            <person name="Morin E."/>
            <person name="Murat C."/>
            <person name="Sun H."/>
            <person name="Tunlid A."/>
            <person name="Henrissat B."/>
            <person name="Grigoriev I.V."/>
            <person name="Hibbett D.S."/>
            <person name="Martin F."/>
            <person name="Nordberg H.P."/>
            <person name="Cantor M.N."/>
            <person name="Hua S.X."/>
        </authorList>
    </citation>
    <scope>NUCLEOTIDE SEQUENCE [LARGE SCALE GENOMIC DNA]</scope>
    <source>
        <strain evidence="5 6">LaAM-08-1</strain>
    </source>
</reference>
<dbReference type="SMART" id="SM00066">
    <property type="entry name" value="GAL4"/>
    <property type="match status" value="1"/>
</dbReference>
<dbReference type="InterPro" id="IPR021858">
    <property type="entry name" value="Fun_TF"/>
</dbReference>
<dbReference type="PROSITE" id="PS00463">
    <property type="entry name" value="ZN2_CY6_FUNGAL_1"/>
    <property type="match status" value="1"/>
</dbReference>
<sequence>MPAAAKVSQSKKAGTSKAKGAVRAKSGCYTCRIRRKKCDENPNEQGHCRTCERLRLQCLGFGAKRPDWLRESRNVVDLREKIKSFLASQGMIKGHSGSGPRNADQDQPFLRLTEDPYHSSSSESPPSQTLSLSPDHDDLHRRHHHTSAMREQREPAFYAPAMEPYPHSGLHSTMNHARSSSPYSSSSLDDYHPATYHGMPNQSHSLVESSALVPSRKSSYSPLYHDHILFAEDDLLNGLIDSLHDNDFVPQFAHQPTGTYFLPNHLVHESVEAYVHNVINIQYLLGDQNVLPNMIWEAVNKHDVARQAVTLLSRVYYGRQQQPQQIALTDHTNKTLLVQLQRELRKDNFDADDAMAALHVVSIFLFDGGKGAWNEFLALASRYVGNILRLPRYRGSRDALLNCNTKDAFIIKTVLWFDVLASVTLQRPPTTLLVIDEMFNPMRSGIEETFNSQYSMISPMGCENKVVWALAKTSALSCWKRDQTRRGTLSVAELYKKATEIDSHLERDPNQPHPPPLNSTDDRETPRTFAAEIFRTSTRLFLRTIVNGDYPHVKDVRQGVEDTFNSIKALGLDFTVYPSVVRSTVFGLYICGALTENLEHRETLRTYLSTGSMSEGIGNCITVLQLLEEIWNSRNPKSTSPVDWLGPLAKADILLV</sequence>
<dbReference type="GO" id="GO:0008270">
    <property type="term" value="F:zinc ion binding"/>
    <property type="evidence" value="ECO:0007669"/>
    <property type="project" value="InterPro"/>
</dbReference>
<feature type="region of interest" description="Disordered" evidence="3">
    <location>
        <begin position="502"/>
        <end position="524"/>
    </location>
</feature>
<dbReference type="EMBL" id="KN838536">
    <property type="protein sequence ID" value="KIK10022.1"/>
    <property type="molecule type" value="Genomic_DNA"/>
</dbReference>
<feature type="domain" description="Zn(2)-C6 fungal-type" evidence="4">
    <location>
        <begin position="27"/>
        <end position="58"/>
    </location>
</feature>
<dbReference type="InterPro" id="IPR036864">
    <property type="entry name" value="Zn2-C6_fun-type_DNA-bd_sf"/>
</dbReference>
<dbReference type="Proteomes" id="UP000054477">
    <property type="component" value="Unassembled WGS sequence"/>
</dbReference>
<feature type="region of interest" description="Disordered" evidence="3">
    <location>
        <begin position="171"/>
        <end position="202"/>
    </location>
</feature>
<keyword evidence="6" id="KW-1185">Reference proteome</keyword>
<evidence type="ECO:0000256" key="1">
    <source>
        <dbReference type="ARBA" id="ARBA00004123"/>
    </source>
</evidence>
<dbReference type="PANTHER" id="PTHR37534">
    <property type="entry name" value="TRANSCRIPTIONAL ACTIVATOR PROTEIN UGA3"/>
    <property type="match status" value="1"/>
</dbReference>
<feature type="region of interest" description="Disordered" evidence="3">
    <location>
        <begin position="113"/>
        <end position="152"/>
    </location>
</feature>
<gene>
    <name evidence="5" type="ORF">K443DRAFT_670658</name>
</gene>
<dbReference type="STRING" id="1095629.A0A0C9YIB7"/>
<name>A0A0C9YIB7_9AGAR</name>
<dbReference type="Pfam" id="PF00172">
    <property type="entry name" value="Zn_clus"/>
    <property type="match status" value="1"/>
</dbReference>
<feature type="compositionally biased region" description="Low complexity" evidence="3">
    <location>
        <begin position="119"/>
        <end position="133"/>
    </location>
</feature>
<dbReference type="GO" id="GO:0000981">
    <property type="term" value="F:DNA-binding transcription factor activity, RNA polymerase II-specific"/>
    <property type="evidence" value="ECO:0007669"/>
    <property type="project" value="InterPro"/>
</dbReference>
<dbReference type="PROSITE" id="PS50048">
    <property type="entry name" value="ZN2_CY6_FUNGAL_2"/>
    <property type="match status" value="1"/>
</dbReference>
<reference evidence="6" key="2">
    <citation type="submission" date="2015-01" db="EMBL/GenBank/DDBJ databases">
        <title>Evolutionary Origins and Diversification of the Mycorrhizal Mutualists.</title>
        <authorList>
            <consortium name="DOE Joint Genome Institute"/>
            <consortium name="Mycorrhizal Genomics Consortium"/>
            <person name="Kohler A."/>
            <person name="Kuo A."/>
            <person name="Nagy L.G."/>
            <person name="Floudas D."/>
            <person name="Copeland A."/>
            <person name="Barry K.W."/>
            <person name="Cichocki N."/>
            <person name="Veneault-Fourrey C."/>
            <person name="LaButti K."/>
            <person name="Lindquist E.A."/>
            <person name="Lipzen A."/>
            <person name="Lundell T."/>
            <person name="Morin E."/>
            <person name="Murat C."/>
            <person name="Riley R."/>
            <person name="Ohm R."/>
            <person name="Sun H."/>
            <person name="Tunlid A."/>
            <person name="Henrissat B."/>
            <person name="Grigoriev I.V."/>
            <person name="Hibbett D.S."/>
            <person name="Martin F."/>
        </authorList>
    </citation>
    <scope>NUCLEOTIDE SEQUENCE [LARGE SCALE GENOMIC DNA]</scope>
    <source>
        <strain evidence="6">LaAM-08-1</strain>
    </source>
</reference>
<dbReference type="Pfam" id="PF11951">
    <property type="entry name" value="Fungal_trans_2"/>
    <property type="match status" value="1"/>
</dbReference>
<dbReference type="Gene3D" id="4.10.240.10">
    <property type="entry name" value="Zn(2)-C6 fungal-type DNA-binding domain"/>
    <property type="match status" value="1"/>
</dbReference>